<feature type="domain" description="DAGKc" evidence="6">
    <location>
        <begin position="1"/>
        <end position="127"/>
    </location>
</feature>
<dbReference type="Proteomes" id="UP000267187">
    <property type="component" value="Unassembled WGS sequence"/>
</dbReference>
<dbReference type="InterPro" id="IPR001206">
    <property type="entry name" value="Diacylglycerol_kinase_cat_dom"/>
</dbReference>
<dbReference type="InterPro" id="IPR017438">
    <property type="entry name" value="ATP-NAD_kinase_N"/>
</dbReference>
<dbReference type="SUPFAM" id="SSF111331">
    <property type="entry name" value="NAD kinase/diacylglycerol kinase-like"/>
    <property type="match status" value="1"/>
</dbReference>
<feature type="compositionally biased region" description="Low complexity" evidence="5">
    <location>
        <begin position="8"/>
        <end position="18"/>
    </location>
</feature>
<proteinExistence type="predicted"/>
<name>A0A3M0AIE1_9GAMM</name>
<evidence type="ECO:0000313" key="8">
    <source>
        <dbReference type="Proteomes" id="UP000267187"/>
    </source>
</evidence>
<evidence type="ECO:0000256" key="3">
    <source>
        <dbReference type="ARBA" id="ARBA00022777"/>
    </source>
</evidence>
<reference evidence="7 8" key="1">
    <citation type="submission" date="2018-10" db="EMBL/GenBank/DDBJ databases">
        <title>Genomic Encyclopedia of Type Strains, Phase IV (KMG-IV): sequencing the most valuable type-strain genomes for metagenomic binning, comparative biology and taxonomic classification.</title>
        <authorList>
            <person name="Goeker M."/>
        </authorList>
    </citation>
    <scope>NUCLEOTIDE SEQUENCE [LARGE SCALE GENOMIC DNA]</scope>
    <source>
        <strain evidence="7 8">DSM 25080</strain>
    </source>
</reference>
<dbReference type="PANTHER" id="PTHR12358">
    <property type="entry name" value="SPHINGOSINE KINASE"/>
    <property type="match status" value="1"/>
</dbReference>
<evidence type="ECO:0000256" key="5">
    <source>
        <dbReference type="SAM" id="MobiDB-lite"/>
    </source>
</evidence>
<dbReference type="Gene3D" id="3.40.50.10330">
    <property type="entry name" value="Probable inorganic polyphosphate/atp-NAD kinase, domain 1"/>
    <property type="match status" value="1"/>
</dbReference>
<evidence type="ECO:0000256" key="1">
    <source>
        <dbReference type="ARBA" id="ARBA00022679"/>
    </source>
</evidence>
<dbReference type="OrthoDB" id="142078at2"/>
<dbReference type="EMBL" id="REFJ01000005">
    <property type="protein sequence ID" value="RMA78932.1"/>
    <property type="molecule type" value="Genomic_DNA"/>
</dbReference>
<protein>
    <submittedName>
        <fullName evidence="7">Diacylglycerol kinase family enzyme</fullName>
    </submittedName>
</protein>
<dbReference type="InterPro" id="IPR050187">
    <property type="entry name" value="Lipid_Phosphate_FormReg"/>
</dbReference>
<evidence type="ECO:0000313" key="7">
    <source>
        <dbReference type="EMBL" id="RMA78932.1"/>
    </source>
</evidence>
<keyword evidence="3 7" id="KW-0418">Kinase</keyword>
<dbReference type="RefSeq" id="WP_121877564.1">
    <property type="nucleotide sequence ID" value="NZ_REFJ01000005.1"/>
</dbReference>
<keyword evidence="2" id="KW-0547">Nucleotide-binding</keyword>
<dbReference type="Gene3D" id="2.60.200.40">
    <property type="match status" value="1"/>
</dbReference>
<comment type="caution">
    <text evidence="7">The sequence shown here is derived from an EMBL/GenBank/DDBJ whole genome shotgun (WGS) entry which is preliminary data.</text>
</comment>
<sequence>MWHGFINRQSGRSGSLSKRLSRECAKHPNIEWHQTHSEQEQREQLQALVARGEQFFLVAGGDGTLHRALNAMQPTESRPLCLAPIPKGSGNDWCRSLKAPLNFSGALGLALSNPTQSIDFFKVTTDHYTALGLNSVGCGFDTQVLSYMQDNPQGRFKYWRSLLAMLKERKPVTLCFGDHQADRILLLIGKGRFAGSGMCLLPQAKLNNRTLSITEVAPLNNSELYRELPRLKTGGFISNPNVLHYQQPELHVEFDQPTALQIDGELYPPAKTLRVEVISDALRVPIYR</sequence>
<keyword evidence="8" id="KW-1185">Reference proteome</keyword>
<keyword evidence="4" id="KW-0067">ATP-binding</keyword>
<dbReference type="PANTHER" id="PTHR12358:SF54">
    <property type="entry name" value="SPHINGOSINE KINASE RELATED PROTEIN"/>
    <property type="match status" value="1"/>
</dbReference>
<dbReference type="AlphaFoldDB" id="A0A3M0AIE1"/>
<gene>
    <name evidence="7" type="ORF">DFR27_2273</name>
</gene>
<dbReference type="InterPro" id="IPR045540">
    <property type="entry name" value="YegS/DAGK_C"/>
</dbReference>
<dbReference type="GO" id="GO:0005524">
    <property type="term" value="F:ATP binding"/>
    <property type="evidence" value="ECO:0007669"/>
    <property type="project" value="UniProtKB-KW"/>
</dbReference>
<evidence type="ECO:0000256" key="2">
    <source>
        <dbReference type="ARBA" id="ARBA00022741"/>
    </source>
</evidence>
<dbReference type="GO" id="GO:0016301">
    <property type="term" value="F:kinase activity"/>
    <property type="evidence" value="ECO:0007669"/>
    <property type="project" value="UniProtKB-KW"/>
</dbReference>
<dbReference type="Pfam" id="PF19279">
    <property type="entry name" value="YegS_C"/>
    <property type="match status" value="1"/>
</dbReference>
<feature type="region of interest" description="Disordered" evidence="5">
    <location>
        <begin position="1"/>
        <end position="20"/>
    </location>
</feature>
<organism evidence="7 8">
    <name type="scientific">Umboniibacter marinipuniceus</name>
    <dbReference type="NCBI Taxonomy" id="569599"/>
    <lineage>
        <taxon>Bacteria</taxon>
        <taxon>Pseudomonadati</taxon>
        <taxon>Pseudomonadota</taxon>
        <taxon>Gammaproteobacteria</taxon>
        <taxon>Cellvibrionales</taxon>
        <taxon>Cellvibrionaceae</taxon>
        <taxon>Umboniibacter</taxon>
    </lineage>
</organism>
<evidence type="ECO:0000259" key="6">
    <source>
        <dbReference type="PROSITE" id="PS50146"/>
    </source>
</evidence>
<evidence type="ECO:0000256" key="4">
    <source>
        <dbReference type="ARBA" id="ARBA00022840"/>
    </source>
</evidence>
<keyword evidence="1" id="KW-0808">Transferase</keyword>
<accession>A0A3M0AIE1</accession>
<dbReference type="InterPro" id="IPR016064">
    <property type="entry name" value="NAD/diacylglycerol_kinase_sf"/>
</dbReference>
<dbReference type="Pfam" id="PF00781">
    <property type="entry name" value="DAGK_cat"/>
    <property type="match status" value="1"/>
</dbReference>
<dbReference type="PROSITE" id="PS50146">
    <property type="entry name" value="DAGK"/>
    <property type="match status" value="1"/>
</dbReference>